<dbReference type="Gene3D" id="3.30.450.20">
    <property type="entry name" value="PAS domain"/>
    <property type="match status" value="1"/>
</dbReference>
<dbReference type="CDD" id="cd01948">
    <property type="entry name" value="EAL"/>
    <property type="match status" value="1"/>
</dbReference>
<reference evidence="6 7" key="1">
    <citation type="submission" date="2020-04" db="EMBL/GenBank/DDBJ databases">
        <title>Azohydromonas sp. isolated from soil.</title>
        <authorList>
            <person name="Dahal R.H."/>
        </authorList>
    </citation>
    <scope>NUCLEOTIDE SEQUENCE [LARGE SCALE GENOMIC DNA]</scope>
    <source>
        <strain evidence="6 7">G-1-1-14</strain>
    </source>
</reference>
<sequence length="802" mass="88609">MNRLRELLRSLSARIILACMLLEVAVLGLLVLSGAQLMDNALRTQAELRVEQSKPMLNAALAAPLAQEDIVTLQEILRESRSAQAIAYLVLLDEDGKPIASEGWDMQRRLPPVDSVLRLDLEDGFFDVDMPIELAGQTYGRLQFGIALHELRATARRLVAQNVLIGMAAILASLLLLVAVGRWLTRPLKELTGAAQRIAEGEFAVRLRVNSGDEVGTLTRAFNTMAGAIAERMQALQEAHALQECYLDQSRAEHARLAALLSAMTIGILFVDEQDCIVYHNPALCRLLGIDVDAELDGHAVQALARLAHPRGVAPDCFSSSEGAQGAQELLLTDGTVLTRSHHPVRNEDGHPIGRLWIVADVTTERRTAQQLVYLAERDPLTGLYNRRSFQNELNRRLAHAGRQGTQVALLLFDLDEFKLINDRYGHQAGDKVLIQVAAEVGALVRRSEFFVRLGGDEFALICEPEGPETLQALCDRLVQAIARLPVAFRGQSLRLTSSLGVALFPEHADNPDELVARADAAMYQAKEAGKNGWQLYDRDRDGTDEKLARIGWNERLRRALDQEQFVPVFQGVYDAQDGTLQHYELLLRLRDEADPSRLITPGQFIPHAERSGLIREIDRWVVSRAIATLAARPTLPAIAVNISGRSFDDPALPRHIENELKRHGVESHRLLVELTETAAVGDLSDAQRLITVLHGLGCRVCLDDFGSGFASFAYMKHLPADVLKIDGLFVRNLARDRNDLVFVRAIVDVAKGLNKTTIAEMVEDQETLALLRGVGVDQVQGYHFGRPQELHDCMAETGVAV</sequence>
<protein>
    <submittedName>
        <fullName evidence="6">EAL domain-containing protein</fullName>
    </submittedName>
</protein>
<dbReference type="SUPFAM" id="SSF158472">
    <property type="entry name" value="HAMP domain-like"/>
    <property type="match status" value="1"/>
</dbReference>
<dbReference type="PROSITE" id="PS50883">
    <property type="entry name" value="EAL"/>
    <property type="match status" value="1"/>
</dbReference>
<dbReference type="InterPro" id="IPR043128">
    <property type="entry name" value="Rev_trsase/Diguanyl_cyclase"/>
</dbReference>
<dbReference type="NCBIfam" id="TIGR00229">
    <property type="entry name" value="sensory_box"/>
    <property type="match status" value="1"/>
</dbReference>
<evidence type="ECO:0000256" key="1">
    <source>
        <dbReference type="SAM" id="Phobius"/>
    </source>
</evidence>
<dbReference type="InterPro" id="IPR029787">
    <property type="entry name" value="Nucleotide_cyclase"/>
</dbReference>
<dbReference type="CDD" id="cd01949">
    <property type="entry name" value="GGDEF"/>
    <property type="match status" value="1"/>
</dbReference>
<dbReference type="SMART" id="SM00052">
    <property type="entry name" value="EAL"/>
    <property type="match status" value="1"/>
</dbReference>
<evidence type="ECO:0000259" key="5">
    <source>
        <dbReference type="PROSITE" id="PS50887"/>
    </source>
</evidence>
<evidence type="ECO:0000259" key="3">
    <source>
        <dbReference type="PROSITE" id="PS50883"/>
    </source>
</evidence>
<dbReference type="NCBIfam" id="TIGR00254">
    <property type="entry name" value="GGDEF"/>
    <property type="match status" value="1"/>
</dbReference>
<keyword evidence="1" id="KW-0472">Membrane</keyword>
<accession>A0A848FJL1</accession>
<feature type="domain" description="HAMP" evidence="4">
    <location>
        <begin position="182"/>
        <end position="234"/>
    </location>
</feature>
<organism evidence="6 7">
    <name type="scientific">Azohydromonas caseinilytica</name>
    <dbReference type="NCBI Taxonomy" id="2728836"/>
    <lineage>
        <taxon>Bacteria</taxon>
        <taxon>Pseudomonadati</taxon>
        <taxon>Pseudomonadota</taxon>
        <taxon>Betaproteobacteria</taxon>
        <taxon>Burkholderiales</taxon>
        <taxon>Sphaerotilaceae</taxon>
        <taxon>Azohydromonas</taxon>
    </lineage>
</organism>
<dbReference type="PANTHER" id="PTHR44757">
    <property type="entry name" value="DIGUANYLATE CYCLASE DGCP"/>
    <property type="match status" value="1"/>
</dbReference>
<dbReference type="Proteomes" id="UP000574067">
    <property type="component" value="Unassembled WGS sequence"/>
</dbReference>
<dbReference type="PANTHER" id="PTHR44757:SF2">
    <property type="entry name" value="BIOFILM ARCHITECTURE MAINTENANCE PROTEIN MBAA"/>
    <property type="match status" value="1"/>
</dbReference>
<dbReference type="SMART" id="SM00267">
    <property type="entry name" value="GGDEF"/>
    <property type="match status" value="1"/>
</dbReference>
<dbReference type="SMART" id="SM00304">
    <property type="entry name" value="HAMP"/>
    <property type="match status" value="1"/>
</dbReference>
<dbReference type="InterPro" id="IPR035965">
    <property type="entry name" value="PAS-like_dom_sf"/>
</dbReference>
<evidence type="ECO:0000259" key="4">
    <source>
        <dbReference type="PROSITE" id="PS50885"/>
    </source>
</evidence>
<keyword evidence="7" id="KW-1185">Reference proteome</keyword>
<feature type="domain" description="EAL" evidence="3">
    <location>
        <begin position="550"/>
        <end position="802"/>
    </location>
</feature>
<feature type="transmembrane region" description="Helical" evidence="1">
    <location>
        <begin position="12"/>
        <end position="33"/>
    </location>
</feature>
<feature type="domain" description="PAS" evidence="2">
    <location>
        <begin position="253"/>
        <end position="310"/>
    </location>
</feature>
<dbReference type="PROSITE" id="PS50887">
    <property type="entry name" value="GGDEF"/>
    <property type="match status" value="1"/>
</dbReference>
<dbReference type="GO" id="GO:0003824">
    <property type="term" value="F:catalytic activity"/>
    <property type="evidence" value="ECO:0007669"/>
    <property type="project" value="UniProtKB-ARBA"/>
</dbReference>
<feature type="domain" description="GGDEF" evidence="5">
    <location>
        <begin position="406"/>
        <end position="539"/>
    </location>
</feature>
<dbReference type="Pfam" id="PF13188">
    <property type="entry name" value="PAS_8"/>
    <property type="match status" value="1"/>
</dbReference>
<dbReference type="FunFam" id="3.30.70.270:FF:000001">
    <property type="entry name" value="Diguanylate cyclase domain protein"/>
    <property type="match status" value="1"/>
</dbReference>
<dbReference type="AlphaFoldDB" id="A0A848FJL1"/>
<dbReference type="Pfam" id="PF00563">
    <property type="entry name" value="EAL"/>
    <property type="match status" value="1"/>
</dbReference>
<evidence type="ECO:0000313" key="7">
    <source>
        <dbReference type="Proteomes" id="UP000574067"/>
    </source>
</evidence>
<dbReference type="CDD" id="cd06225">
    <property type="entry name" value="HAMP"/>
    <property type="match status" value="1"/>
</dbReference>
<dbReference type="Pfam" id="PF00672">
    <property type="entry name" value="HAMP"/>
    <property type="match status" value="1"/>
</dbReference>
<dbReference type="SUPFAM" id="SSF141868">
    <property type="entry name" value="EAL domain-like"/>
    <property type="match status" value="1"/>
</dbReference>
<keyword evidence="1" id="KW-0812">Transmembrane</keyword>
<gene>
    <name evidence="6" type="ORF">HHL10_23815</name>
</gene>
<dbReference type="InterPro" id="IPR003660">
    <property type="entry name" value="HAMP_dom"/>
</dbReference>
<dbReference type="SUPFAM" id="SSF55073">
    <property type="entry name" value="Nucleotide cyclase"/>
    <property type="match status" value="1"/>
</dbReference>
<dbReference type="SUPFAM" id="SSF55785">
    <property type="entry name" value="PYP-like sensor domain (PAS domain)"/>
    <property type="match status" value="1"/>
</dbReference>
<dbReference type="GO" id="GO:0007165">
    <property type="term" value="P:signal transduction"/>
    <property type="evidence" value="ECO:0007669"/>
    <property type="project" value="InterPro"/>
</dbReference>
<dbReference type="GO" id="GO:0016020">
    <property type="term" value="C:membrane"/>
    <property type="evidence" value="ECO:0007669"/>
    <property type="project" value="InterPro"/>
</dbReference>
<dbReference type="InterPro" id="IPR035919">
    <property type="entry name" value="EAL_sf"/>
</dbReference>
<dbReference type="Pfam" id="PF00990">
    <property type="entry name" value="GGDEF"/>
    <property type="match status" value="1"/>
</dbReference>
<dbReference type="PROSITE" id="PS50112">
    <property type="entry name" value="PAS"/>
    <property type="match status" value="1"/>
</dbReference>
<dbReference type="RefSeq" id="WP_169162900.1">
    <property type="nucleotide sequence ID" value="NZ_JABBFW010000025.1"/>
</dbReference>
<dbReference type="InterPro" id="IPR001633">
    <property type="entry name" value="EAL_dom"/>
</dbReference>
<dbReference type="Gene3D" id="3.30.70.270">
    <property type="match status" value="1"/>
</dbReference>
<dbReference type="PROSITE" id="PS50885">
    <property type="entry name" value="HAMP"/>
    <property type="match status" value="1"/>
</dbReference>
<evidence type="ECO:0000259" key="2">
    <source>
        <dbReference type="PROSITE" id="PS50112"/>
    </source>
</evidence>
<dbReference type="InterPro" id="IPR000014">
    <property type="entry name" value="PAS"/>
</dbReference>
<name>A0A848FJL1_9BURK</name>
<dbReference type="InterPro" id="IPR052155">
    <property type="entry name" value="Biofilm_reg_signaling"/>
</dbReference>
<proteinExistence type="predicted"/>
<evidence type="ECO:0000313" key="6">
    <source>
        <dbReference type="EMBL" id="NML18001.1"/>
    </source>
</evidence>
<keyword evidence="1" id="KW-1133">Transmembrane helix</keyword>
<dbReference type="Gene3D" id="3.20.20.450">
    <property type="entry name" value="EAL domain"/>
    <property type="match status" value="1"/>
</dbReference>
<dbReference type="EMBL" id="JABBFW010000025">
    <property type="protein sequence ID" value="NML18001.1"/>
    <property type="molecule type" value="Genomic_DNA"/>
</dbReference>
<feature type="transmembrane region" description="Helical" evidence="1">
    <location>
        <begin position="162"/>
        <end position="184"/>
    </location>
</feature>
<dbReference type="InterPro" id="IPR000160">
    <property type="entry name" value="GGDEF_dom"/>
</dbReference>
<dbReference type="Gene3D" id="6.10.340.10">
    <property type="match status" value="1"/>
</dbReference>
<comment type="caution">
    <text evidence="6">The sequence shown here is derived from an EMBL/GenBank/DDBJ whole genome shotgun (WGS) entry which is preliminary data.</text>
</comment>